<keyword evidence="2" id="KW-1185">Reference proteome</keyword>
<name>A0A9D4V5T6_ADICA</name>
<gene>
    <name evidence="1" type="ORF">GOP47_0005834</name>
</gene>
<accession>A0A9D4V5T6</accession>
<proteinExistence type="predicted"/>
<sequence length="108" mass="12725">MLYAGLHQELKSQYDITLWTSLKFESIFLCLMQVLEDHTQIYIFAIDSEEFVNFQWSPLTRLPRQQLLRKSALPILAIWKVCNQTSYGLSSQSLPSNLDNSYYHRTTF</sequence>
<comment type="caution">
    <text evidence="1">The sequence shown here is derived from an EMBL/GenBank/DDBJ whole genome shotgun (WGS) entry which is preliminary data.</text>
</comment>
<organism evidence="1 2">
    <name type="scientific">Adiantum capillus-veneris</name>
    <name type="common">Maidenhair fern</name>
    <dbReference type="NCBI Taxonomy" id="13818"/>
    <lineage>
        <taxon>Eukaryota</taxon>
        <taxon>Viridiplantae</taxon>
        <taxon>Streptophyta</taxon>
        <taxon>Embryophyta</taxon>
        <taxon>Tracheophyta</taxon>
        <taxon>Polypodiopsida</taxon>
        <taxon>Polypodiidae</taxon>
        <taxon>Polypodiales</taxon>
        <taxon>Pteridineae</taxon>
        <taxon>Pteridaceae</taxon>
        <taxon>Vittarioideae</taxon>
        <taxon>Adiantum</taxon>
    </lineage>
</organism>
<dbReference type="EMBL" id="JABFUD020000005">
    <property type="protein sequence ID" value="KAI5080355.1"/>
    <property type="molecule type" value="Genomic_DNA"/>
</dbReference>
<dbReference type="AlphaFoldDB" id="A0A9D4V5T6"/>
<evidence type="ECO:0000313" key="2">
    <source>
        <dbReference type="Proteomes" id="UP000886520"/>
    </source>
</evidence>
<evidence type="ECO:0000313" key="1">
    <source>
        <dbReference type="EMBL" id="KAI5080355.1"/>
    </source>
</evidence>
<reference evidence="1 2" key="1">
    <citation type="submission" date="2021-01" db="EMBL/GenBank/DDBJ databases">
        <title>Adiantum capillus-veneris genome.</title>
        <authorList>
            <person name="Fang Y."/>
            <person name="Liao Q."/>
        </authorList>
    </citation>
    <scope>NUCLEOTIDE SEQUENCE [LARGE SCALE GENOMIC DNA]</scope>
    <source>
        <strain evidence="1">H3</strain>
        <tissue evidence="1">Leaf</tissue>
    </source>
</reference>
<dbReference type="Proteomes" id="UP000886520">
    <property type="component" value="Chromosome 5"/>
</dbReference>
<protein>
    <submittedName>
        <fullName evidence="1">Uncharacterized protein</fullName>
    </submittedName>
</protein>